<comment type="caution">
    <text evidence="2">The sequence shown here is derived from an EMBL/GenBank/DDBJ whole genome shotgun (WGS) entry which is preliminary data.</text>
</comment>
<dbReference type="Pfam" id="PF12520">
    <property type="entry name" value="DUF3723"/>
    <property type="match status" value="1"/>
</dbReference>
<accession>A0A9W9GIE6</accession>
<reference evidence="2" key="2">
    <citation type="journal article" date="2023" name="IMA Fungus">
        <title>Comparative genomic study of the Penicillium genus elucidates a diverse pangenome and 15 lateral gene transfer events.</title>
        <authorList>
            <person name="Petersen C."/>
            <person name="Sorensen T."/>
            <person name="Nielsen M.R."/>
            <person name="Sondergaard T.E."/>
            <person name="Sorensen J.L."/>
            <person name="Fitzpatrick D.A."/>
            <person name="Frisvad J.C."/>
            <person name="Nielsen K.L."/>
        </authorList>
    </citation>
    <scope>NUCLEOTIDE SEQUENCE</scope>
    <source>
        <strain evidence="2">IBT 22155</strain>
    </source>
</reference>
<dbReference type="EMBL" id="JAPQKL010000008">
    <property type="protein sequence ID" value="KAJ5120841.1"/>
    <property type="molecule type" value="Genomic_DNA"/>
</dbReference>
<organism evidence="2 3">
    <name type="scientific">Penicillium bovifimosum</name>
    <dbReference type="NCBI Taxonomy" id="126998"/>
    <lineage>
        <taxon>Eukaryota</taxon>
        <taxon>Fungi</taxon>
        <taxon>Dikarya</taxon>
        <taxon>Ascomycota</taxon>
        <taxon>Pezizomycotina</taxon>
        <taxon>Eurotiomycetes</taxon>
        <taxon>Eurotiomycetidae</taxon>
        <taxon>Eurotiales</taxon>
        <taxon>Aspergillaceae</taxon>
        <taxon>Penicillium</taxon>
    </lineage>
</organism>
<proteinExistence type="predicted"/>
<dbReference type="InterPro" id="IPR022198">
    <property type="entry name" value="DUF3723"/>
</dbReference>
<protein>
    <submittedName>
        <fullName evidence="2">Uncharacterized protein</fullName>
    </submittedName>
</protein>
<keyword evidence="3" id="KW-1185">Reference proteome</keyword>
<reference evidence="2" key="1">
    <citation type="submission" date="2022-11" db="EMBL/GenBank/DDBJ databases">
        <authorList>
            <person name="Petersen C."/>
        </authorList>
    </citation>
    <scope>NUCLEOTIDE SEQUENCE</scope>
    <source>
        <strain evidence="2">IBT 22155</strain>
    </source>
</reference>
<dbReference type="AlphaFoldDB" id="A0A9W9GIE6"/>
<evidence type="ECO:0000313" key="2">
    <source>
        <dbReference type="EMBL" id="KAJ5120841.1"/>
    </source>
</evidence>
<evidence type="ECO:0000256" key="1">
    <source>
        <dbReference type="SAM" id="MobiDB-lite"/>
    </source>
</evidence>
<dbReference type="GeneID" id="81410143"/>
<sequence length="382" mass="43023">MSNRLQGYLQSPPGFVEEDDATAQFTTNDPELEASHRFNSPTRDEYDRQRRKIFASQMFGPDPPQSEYVTSLGVIKDIISCFFGKYPFHQLWNERQANLPQSPRGLAEAAPESVEADMDIEEERPAVQPVYSRPPEEAPQPSANSRPDALEEEIMSEPVEMDPHPPGTPDREISPFAAGLEEAPQPLTLRPSEEAPQPSTNSGPDALEEEFISEPVGIGLQPPGTPDRDLPPLAAGFEETSQPMETRTFLTIHRKIPEILSTWYNSQQEVIVVYLFESRIYYKFLLTGGYTLRATLQDLARDHIFVVLNLYGLGTPDVNMVYEVALKERLILVGKRDNPSHGKQLEGTISLDKLRDYVLNYDVLTGKRKADTTANRPGKRRR</sequence>
<dbReference type="RefSeq" id="XP_056517345.1">
    <property type="nucleotide sequence ID" value="XM_056670972.1"/>
</dbReference>
<dbReference type="Proteomes" id="UP001149079">
    <property type="component" value="Unassembled WGS sequence"/>
</dbReference>
<dbReference type="OrthoDB" id="4227485at2759"/>
<feature type="region of interest" description="Disordered" evidence="1">
    <location>
        <begin position="123"/>
        <end position="148"/>
    </location>
</feature>
<gene>
    <name evidence="2" type="ORF">N7515_010229</name>
</gene>
<feature type="region of interest" description="Disordered" evidence="1">
    <location>
        <begin position="27"/>
        <end position="46"/>
    </location>
</feature>
<evidence type="ECO:0000313" key="3">
    <source>
        <dbReference type="Proteomes" id="UP001149079"/>
    </source>
</evidence>
<name>A0A9W9GIE6_9EURO</name>